<evidence type="ECO:0000256" key="6">
    <source>
        <dbReference type="ARBA" id="ARBA00022723"/>
    </source>
</evidence>
<evidence type="ECO:0000256" key="8">
    <source>
        <dbReference type="ARBA" id="ARBA00023002"/>
    </source>
</evidence>
<feature type="site" description="Transition state stabilizer" evidence="15">
    <location>
        <position position="71"/>
    </location>
</feature>
<dbReference type="InterPro" id="IPR033905">
    <property type="entry name" value="Secretory_peroxidase"/>
</dbReference>
<feature type="active site" description="Proton acceptor" evidence="12">
    <location>
        <position position="75"/>
    </location>
</feature>
<dbReference type="GO" id="GO:0140825">
    <property type="term" value="F:lactoperoxidase activity"/>
    <property type="evidence" value="ECO:0007669"/>
    <property type="project" value="UniProtKB-EC"/>
</dbReference>
<dbReference type="Proteomes" id="UP000283530">
    <property type="component" value="Unassembled WGS sequence"/>
</dbReference>
<feature type="binding site" evidence="14">
    <location>
        <position position="85"/>
    </location>
    <ligand>
        <name>Ca(2+)</name>
        <dbReference type="ChEBI" id="CHEBI:29108"/>
        <label>1</label>
    </ligand>
</feature>
<evidence type="ECO:0000256" key="7">
    <source>
        <dbReference type="ARBA" id="ARBA00022837"/>
    </source>
</evidence>
<dbReference type="OrthoDB" id="2113341at2759"/>
<evidence type="ECO:0000256" key="4">
    <source>
        <dbReference type="ARBA" id="ARBA00022559"/>
    </source>
</evidence>
<dbReference type="InterPro" id="IPR010255">
    <property type="entry name" value="Haem_peroxidase_sf"/>
</dbReference>
<feature type="binding site" evidence="13">
    <location>
        <position position="172"/>
    </location>
    <ligand>
        <name>substrate</name>
    </ligand>
</feature>
<comment type="subcellular location">
    <subcellularLocation>
        <location evidence="17">Secreted</location>
    </subcellularLocation>
</comment>
<keyword evidence="6 14" id="KW-0479">Metal-binding</keyword>
<dbReference type="InterPro" id="IPR019794">
    <property type="entry name" value="Peroxidases_AS"/>
</dbReference>
<dbReference type="GO" id="GO:0042744">
    <property type="term" value="P:hydrogen peroxide catabolic process"/>
    <property type="evidence" value="ECO:0007669"/>
    <property type="project" value="UniProtKB-KW"/>
</dbReference>
<dbReference type="FunFam" id="1.10.520.10:FF:000001">
    <property type="entry name" value="Peroxidase"/>
    <property type="match status" value="1"/>
</dbReference>
<keyword evidence="17" id="KW-0376">Hydrogen peroxide</keyword>
<keyword evidence="4 17" id="KW-0575">Peroxidase</keyword>
<keyword evidence="20" id="KW-1185">Reference proteome</keyword>
<dbReference type="InterPro" id="IPR000823">
    <property type="entry name" value="Peroxidase_pln"/>
</dbReference>
<dbReference type="PROSITE" id="PS00435">
    <property type="entry name" value="PEROXIDASE_1"/>
    <property type="match status" value="1"/>
</dbReference>
<accession>A0A3S3PN99</accession>
<name>A0A3S3PN99_9MAGN</name>
<dbReference type="EC" id="1.11.1.7" evidence="3 17"/>
<dbReference type="EMBL" id="QPKB01000010">
    <property type="protein sequence ID" value="RWR94396.1"/>
    <property type="molecule type" value="Genomic_DNA"/>
</dbReference>
<evidence type="ECO:0000256" key="16">
    <source>
        <dbReference type="PIRSR" id="PIRSR600823-5"/>
    </source>
</evidence>
<dbReference type="CDD" id="cd00693">
    <property type="entry name" value="secretory_peroxidase"/>
    <property type="match status" value="1"/>
</dbReference>
<comment type="catalytic activity">
    <reaction evidence="1 17">
        <text>2 a phenolic donor + H2O2 = 2 a phenolic radical donor + 2 H2O</text>
        <dbReference type="Rhea" id="RHEA:56136"/>
        <dbReference type="ChEBI" id="CHEBI:15377"/>
        <dbReference type="ChEBI" id="CHEBI:16240"/>
        <dbReference type="ChEBI" id="CHEBI:139520"/>
        <dbReference type="ChEBI" id="CHEBI:139521"/>
        <dbReference type="EC" id="1.11.1.7"/>
    </reaction>
</comment>
<feature type="disulfide bond" evidence="16">
    <location>
        <begin position="77"/>
        <end position="82"/>
    </location>
</feature>
<comment type="similarity">
    <text evidence="17">Belongs to the peroxidase family. Classical plant (class III) peroxidase subfamily.</text>
</comment>
<dbReference type="Gene3D" id="1.10.520.10">
    <property type="match status" value="1"/>
</dbReference>
<dbReference type="Gene3D" id="1.10.420.10">
    <property type="entry name" value="Peroxidase, domain 2"/>
    <property type="match status" value="1"/>
</dbReference>
<dbReference type="Pfam" id="PF00141">
    <property type="entry name" value="peroxidase"/>
    <property type="match status" value="1"/>
</dbReference>
<sequence length="330" mass="36106">MRNVWGGRVHVSTSVSYLVFFLAILGMTPTSLASLKVGYYQSSCPSAEAIVRRSVSKAIARNPGLGAGLIRMHFHDCFIRGCDGSVLLDSTPGSRAEKAHPANYPSLRGFWVIDDAKAQIESHCPQTVSCSDILAFAARDSAYILGGIGYAVPAGRRDGRISREDEVINNLPAPTLDAQKLKDNFARKGLSLDEMVTLSGAHSIGIAHCSSFSDRLDESNSTLDPTFAAQLRTKCPPTTESEWDPTVPLDISTPNCLDNKYYKNLEHHRGLLTSDQTLFTSSSTAQMVKNNARHHLMWAKKFAKAMEHMGSIEVLTGARGEIRKKCMFVN</sequence>
<feature type="binding site" description="axial binding residue" evidence="14">
    <location>
        <position position="202"/>
    </location>
    <ligand>
        <name>heme b</name>
        <dbReference type="ChEBI" id="CHEBI:60344"/>
    </ligand>
    <ligandPart>
        <name>Fe</name>
        <dbReference type="ChEBI" id="CHEBI:18248"/>
    </ligandPart>
</feature>
<feature type="disulfide bond" evidence="16">
    <location>
        <begin position="130"/>
        <end position="326"/>
    </location>
</feature>
<feature type="binding site" evidence="14">
    <location>
        <position position="97"/>
    </location>
    <ligand>
        <name>Ca(2+)</name>
        <dbReference type="ChEBI" id="CHEBI:29108"/>
        <label>1</label>
    </ligand>
</feature>
<feature type="disulfide bond" evidence="16">
    <location>
        <begin position="44"/>
        <end position="124"/>
    </location>
</feature>
<comment type="similarity">
    <text evidence="2">Belongs to the peroxidase family. Ascorbate peroxidase subfamily.</text>
</comment>
<dbReference type="GO" id="GO:0046872">
    <property type="term" value="F:metal ion binding"/>
    <property type="evidence" value="ECO:0007669"/>
    <property type="project" value="UniProtKB-UniRule"/>
</dbReference>
<evidence type="ECO:0000256" key="15">
    <source>
        <dbReference type="PIRSR" id="PIRSR600823-4"/>
    </source>
</evidence>
<comment type="caution">
    <text evidence="19">The sequence shown here is derived from an EMBL/GenBank/DDBJ whole genome shotgun (WGS) entry which is preliminary data.</text>
</comment>
<gene>
    <name evidence="19" type="ORF">CKAN_02368600</name>
</gene>
<evidence type="ECO:0000256" key="14">
    <source>
        <dbReference type="PIRSR" id="PIRSR600823-3"/>
    </source>
</evidence>
<evidence type="ECO:0000256" key="11">
    <source>
        <dbReference type="ARBA" id="ARBA00023180"/>
    </source>
</evidence>
<evidence type="ECO:0000256" key="9">
    <source>
        <dbReference type="ARBA" id="ARBA00023004"/>
    </source>
</evidence>
<dbReference type="GO" id="GO:0020037">
    <property type="term" value="F:heme binding"/>
    <property type="evidence" value="ECO:0007669"/>
    <property type="project" value="UniProtKB-UniRule"/>
</dbReference>
<dbReference type="SUPFAM" id="SSF48113">
    <property type="entry name" value="Heme-dependent peroxidases"/>
    <property type="match status" value="1"/>
</dbReference>
<dbReference type="GO" id="GO:0005576">
    <property type="term" value="C:extracellular region"/>
    <property type="evidence" value="ECO:0007669"/>
    <property type="project" value="UniProtKB-SubCell"/>
</dbReference>
<keyword evidence="10 16" id="KW-1015">Disulfide bond</keyword>
<feature type="binding site" evidence="14">
    <location>
        <position position="83"/>
    </location>
    <ligand>
        <name>Ca(2+)</name>
        <dbReference type="ChEBI" id="CHEBI:29108"/>
        <label>1</label>
    </ligand>
</feature>
<dbReference type="FunFam" id="1.10.420.10:FF:000006">
    <property type="entry name" value="Peroxidase"/>
    <property type="match status" value="1"/>
</dbReference>
<organism evidence="19 20">
    <name type="scientific">Cinnamomum micranthum f. kanehirae</name>
    <dbReference type="NCBI Taxonomy" id="337451"/>
    <lineage>
        <taxon>Eukaryota</taxon>
        <taxon>Viridiplantae</taxon>
        <taxon>Streptophyta</taxon>
        <taxon>Embryophyta</taxon>
        <taxon>Tracheophyta</taxon>
        <taxon>Spermatophyta</taxon>
        <taxon>Magnoliopsida</taxon>
        <taxon>Magnoliidae</taxon>
        <taxon>Laurales</taxon>
        <taxon>Lauraceae</taxon>
        <taxon>Cinnamomum</taxon>
    </lineage>
</organism>
<feature type="binding site" evidence="14">
    <location>
        <position position="250"/>
    </location>
    <ligand>
        <name>Ca(2+)</name>
        <dbReference type="ChEBI" id="CHEBI:29108"/>
        <label>2</label>
    </ligand>
</feature>
<feature type="binding site" evidence="14">
    <location>
        <position position="258"/>
    </location>
    <ligand>
        <name>Ca(2+)</name>
        <dbReference type="ChEBI" id="CHEBI:29108"/>
        <label>2</label>
    </ligand>
</feature>
<reference evidence="19 20" key="1">
    <citation type="journal article" date="2019" name="Nat. Plants">
        <title>Stout camphor tree genome fills gaps in understanding of flowering plant genome evolution.</title>
        <authorList>
            <person name="Chaw S.M."/>
            <person name="Liu Y.C."/>
            <person name="Wu Y.W."/>
            <person name="Wang H.Y."/>
            <person name="Lin C.I."/>
            <person name="Wu C.S."/>
            <person name="Ke H.M."/>
            <person name="Chang L.Y."/>
            <person name="Hsu C.Y."/>
            <person name="Yang H.T."/>
            <person name="Sudianto E."/>
            <person name="Hsu M.H."/>
            <person name="Wu K.P."/>
            <person name="Wang L.N."/>
            <person name="Leebens-Mack J.H."/>
            <person name="Tsai I.J."/>
        </authorList>
    </citation>
    <scope>NUCLEOTIDE SEQUENCE [LARGE SCALE GENOMIC DNA]</scope>
    <source>
        <strain evidence="20">cv. Chaw 1501</strain>
        <tissue evidence="19">Young leaves</tissue>
    </source>
</reference>
<evidence type="ECO:0000313" key="20">
    <source>
        <dbReference type="Proteomes" id="UP000283530"/>
    </source>
</evidence>
<dbReference type="InterPro" id="IPR019793">
    <property type="entry name" value="Peroxidases_heam-ligand_BS"/>
</dbReference>
<evidence type="ECO:0000313" key="19">
    <source>
        <dbReference type="EMBL" id="RWR94396.1"/>
    </source>
</evidence>
<feature type="domain" description="Plant heme peroxidase family profile" evidence="18">
    <location>
        <begin position="34"/>
        <end position="330"/>
    </location>
</feature>
<protein>
    <recommendedName>
        <fullName evidence="3 17">Peroxidase</fullName>
        <ecNumber evidence="3 17">1.11.1.7</ecNumber>
    </recommendedName>
</protein>
<dbReference type="InterPro" id="IPR002016">
    <property type="entry name" value="Haem_peroxidase"/>
</dbReference>
<dbReference type="PANTHER" id="PTHR31235">
    <property type="entry name" value="PEROXIDASE 25-RELATED"/>
    <property type="match status" value="1"/>
</dbReference>
<evidence type="ECO:0000256" key="3">
    <source>
        <dbReference type="ARBA" id="ARBA00012313"/>
    </source>
</evidence>
<proteinExistence type="inferred from homology"/>
<dbReference type="PROSITE" id="PS50873">
    <property type="entry name" value="PEROXIDASE_4"/>
    <property type="match status" value="1"/>
</dbReference>
<dbReference type="PROSITE" id="PS00436">
    <property type="entry name" value="PEROXIDASE_2"/>
    <property type="match status" value="1"/>
</dbReference>
<comment type="function">
    <text evidence="17">Removal of H(2)O(2), oxidation of toxic reductants, biosynthesis and degradation of lignin, suberization, auxin catabolism, response to environmental stresses such as wounding, pathogen attack and oxidative stress.</text>
</comment>
<keyword evidence="5 17" id="KW-0349">Heme</keyword>
<evidence type="ECO:0000256" key="10">
    <source>
        <dbReference type="ARBA" id="ARBA00023157"/>
    </source>
</evidence>
<keyword evidence="9 14" id="KW-0408">Iron</keyword>
<feature type="binding site" evidence="14">
    <location>
        <position position="81"/>
    </location>
    <ligand>
        <name>Ca(2+)</name>
        <dbReference type="ChEBI" id="CHEBI:29108"/>
        <label>1</label>
    </ligand>
</feature>
<feature type="binding site" evidence="14">
    <location>
        <position position="253"/>
    </location>
    <ligand>
        <name>Ca(2+)</name>
        <dbReference type="ChEBI" id="CHEBI:29108"/>
        <label>2</label>
    </ligand>
</feature>
<evidence type="ECO:0000256" key="1">
    <source>
        <dbReference type="ARBA" id="ARBA00000189"/>
    </source>
</evidence>
<dbReference type="PRINTS" id="PR00461">
    <property type="entry name" value="PLPEROXIDASE"/>
</dbReference>
<dbReference type="PRINTS" id="PR00458">
    <property type="entry name" value="PEROXIDASE"/>
</dbReference>
<evidence type="ECO:0000256" key="2">
    <source>
        <dbReference type="ARBA" id="ARBA00006873"/>
    </source>
</evidence>
<keyword evidence="11" id="KW-0325">Glycoprotein</keyword>
<feature type="binding site" evidence="14">
    <location>
        <position position="76"/>
    </location>
    <ligand>
        <name>Ca(2+)</name>
        <dbReference type="ChEBI" id="CHEBI:29108"/>
        <label>1</label>
    </ligand>
</feature>
<feature type="disulfide bond" evidence="16">
    <location>
        <begin position="209"/>
        <end position="235"/>
    </location>
</feature>
<comment type="cofactor">
    <cofactor evidence="14 17">
        <name>Ca(2+)</name>
        <dbReference type="ChEBI" id="CHEBI:29108"/>
    </cofactor>
    <text evidence="14 17">Binds 2 calcium ions per subunit.</text>
</comment>
<evidence type="ECO:0000256" key="12">
    <source>
        <dbReference type="PIRSR" id="PIRSR600823-1"/>
    </source>
</evidence>
<dbReference type="AlphaFoldDB" id="A0A3S3PN99"/>
<evidence type="ECO:0000256" key="5">
    <source>
        <dbReference type="ARBA" id="ARBA00022617"/>
    </source>
</evidence>
<evidence type="ECO:0000256" key="17">
    <source>
        <dbReference type="RuleBase" id="RU362060"/>
    </source>
</evidence>
<dbReference type="GO" id="GO:0006979">
    <property type="term" value="P:response to oxidative stress"/>
    <property type="evidence" value="ECO:0007669"/>
    <property type="project" value="UniProtKB-UniRule"/>
</dbReference>
<comment type="cofactor">
    <cofactor evidence="14 17">
        <name>heme b</name>
        <dbReference type="ChEBI" id="CHEBI:60344"/>
    </cofactor>
    <text evidence="14 17">Binds 1 heme b (iron(II)-protoporphyrin IX) group per subunit.</text>
</comment>
<keyword evidence="17" id="KW-0964">Secreted</keyword>
<evidence type="ECO:0000259" key="18">
    <source>
        <dbReference type="PROSITE" id="PS50873"/>
    </source>
</evidence>
<keyword evidence="8 17" id="KW-0560">Oxidoreductase</keyword>
<keyword evidence="7 14" id="KW-0106">Calcium</keyword>
<evidence type="ECO:0000256" key="13">
    <source>
        <dbReference type="PIRSR" id="PIRSR600823-2"/>
    </source>
</evidence>